<proteinExistence type="inferred from homology"/>
<feature type="compositionally biased region" description="Basic and acidic residues" evidence="3">
    <location>
        <begin position="178"/>
        <end position="193"/>
    </location>
</feature>
<dbReference type="PANTHER" id="PTHR46551:SF1">
    <property type="entry name" value="SAP DOMAIN-CONTAINING RIBONUCLEOPROTEIN"/>
    <property type="match status" value="1"/>
</dbReference>
<feature type="domain" description="SAP" evidence="4">
    <location>
        <begin position="31"/>
        <end position="65"/>
    </location>
</feature>
<evidence type="ECO:0000256" key="1">
    <source>
        <dbReference type="ARBA" id="ARBA00022553"/>
    </source>
</evidence>
<keyword evidence="5" id="KW-1185">Reference proteome</keyword>
<feature type="region of interest" description="Disordered" evidence="3">
    <location>
        <begin position="171"/>
        <end position="220"/>
    </location>
</feature>
<dbReference type="Gene3D" id="1.10.720.30">
    <property type="entry name" value="SAP domain"/>
    <property type="match status" value="1"/>
</dbReference>
<dbReference type="SUPFAM" id="SSF68906">
    <property type="entry name" value="SAP domain"/>
    <property type="match status" value="1"/>
</dbReference>
<dbReference type="STRING" id="6248.A0A0K0EJW1"/>
<dbReference type="GO" id="GO:0005634">
    <property type="term" value="C:nucleus"/>
    <property type="evidence" value="ECO:0007669"/>
    <property type="project" value="TreeGrafter"/>
</dbReference>
<evidence type="ECO:0000313" key="6">
    <source>
        <dbReference type="WBParaSite" id="SSTP_0000975200.1"/>
    </source>
</evidence>
<dbReference type="PROSITE" id="PS50800">
    <property type="entry name" value="SAP"/>
    <property type="match status" value="1"/>
</dbReference>
<organism evidence="6">
    <name type="scientific">Strongyloides stercoralis</name>
    <name type="common">Threadworm</name>
    <dbReference type="NCBI Taxonomy" id="6248"/>
    <lineage>
        <taxon>Eukaryota</taxon>
        <taxon>Metazoa</taxon>
        <taxon>Ecdysozoa</taxon>
        <taxon>Nematoda</taxon>
        <taxon>Chromadorea</taxon>
        <taxon>Rhabditida</taxon>
        <taxon>Tylenchina</taxon>
        <taxon>Panagrolaimomorpha</taxon>
        <taxon>Strongyloidoidea</taxon>
        <taxon>Strongyloididae</taxon>
        <taxon>Strongyloides</taxon>
    </lineage>
</organism>
<sequence>MLYAFIFQFIIIVTHQKDKKAGGRMSSADELEKLTVTQLKEKLKANNLSVTGTKAVLIKRLLEHNEESLLKDDEDVHSVKDIADLDEELLNDDTVKDVKKKQKPENGTIKEGIEEPKTEEENDNSKEEEKKDNDSGKQQNSVKKRISVEGVVELDEERKIKLKRAERFNLPAENVLTDDEKKKLREERFKEGQQDSQVSSTDDMEAKKKERAKRFGIPEVTSDKNASLDSIIGKKRKPIKFGGEVDVDADKLAARAKRFGITNTVSDIEEKKRKRMERFGLSKA</sequence>
<comment type="similarity">
    <text evidence="2">Belongs to the SAP domain-containing ribonucleoprotein family.</text>
</comment>
<accession>A0A0K0EJW1</accession>
<dbReference type="AlphaFoldDB" id="A0A0K0EJW1"/>
<protein>
    <submittedName>
        <fullName evidence="6 7">SAP domain-containing protein</fullName>
    </submittedName>
</protein>
<dbReference type="InterPro" id="IPR052240">
    <property type="entry name" value="SAP_domain_ribonucleoprotein"/>
</dbReference>
<reference evidence="6" key="1">
    <citation type="submission" date="2015-08" db="UniProtKB">
        <authorList>
            <consortium name="WormBaseParasite"/>
        </authorList>
    </citation>
    <scope>IDENTIFICATION</scope>
</reference>
<feature type="region of interest" description="Disordered" evidence="3">
    <location>
        <begin position="96"/>
        <end position="148"/>
    </location>
</feature>
<evidence type="ECO:0000256" key="3">
    <source>
        <dbReference type="SAM" id="MobiDB-lite"/>
    </source>
</evidence>
<dbReference type="PANTHER" id="PTHR46551">
    <property type="entry name" value="SAP DOMAIN-CONTAINING RIBONUCLEOPROTEIN"/>
    <property type="match status" value="1"/>
</dbReference>
<dbReference type="WBParaSite" id="TCONS_00010176.p1">
    <property type="protein sequence ID" value="TCONS_00010176.p1"/>
    <property type="gene ID" value="XLOC_007873"/>
</dbReference>
<dbReference type="InterPro" id="IPR036361">
    <property type="entry name" value="SAP_dom_sf"/>
</dbReference>
<evidence type="ECO:0000313" key="5">
    <source>
        <dbReference type="Proteomes" id="UP000035681"/>
    </source>
</evidence>
<dbReference type="Pfam" id="PF02037">
    <property type="entry name" value="SAP"/>
    <property type="match status" value="1"/>
</dbReference>
<name>A0A0K0EJW1_STRER</name>
<evidence type="ECO:0000256" key="2">
    <source>
        <dbReference type="ARBA" id="ARBA00046328"/>
    </source>
</evidence>
<keyword evidence="1" id="KW-0597">Phosphoprotein</keyword>
<evidence type="ECO:0000313" key="7">
    <source>
        <dbReference type="WBParaSite" id="TCONS_00010176.p1"/>
    </source>
</evidence>
<dbReference type="InterPro" id="IPR003034">
    <property type="entry name" value="SAP_dom"/>
</dbReference>
<dbReference type="WBParaSite" id="SSTP_0000975200.1">
    <property type="protein sequence ID" value="SSTP_0000975200.1"/>
    <property type="gene ID" value="SSTP_0000975200"/>
</dbReference>
<dbReference type="Proteomes" id="UP000035681">
    <property type="component" value="Unplaced"/>
</dbReference>
<feature type="compositionally biased region" description="Basic and acidic residues" evidence="3">
    <location>
        <begin position="123"/>
        <end position="135"/>
    </location>
</feature>
<dbReference type="GO" id="GO:0016973">
    <property type="term" value="P:poly(A)+ mRNA export from nucleus"/>
    <property type="evidence" value="ECO:0007669"/>
    <property type="project" value="TreeGrafter"/>
</dbReference>
<evidence type="ECO:0000259" key="4">
    <source>
        <dbReference type="PROSITE" id="PS50800"/>
    </source>
</evidence>
<dbReference type="SMART" id="SM00513">
    <property type="entry name" value="SAP"/>
    <property type="match status" value="1"/>
</dbReference>